<feature type="region of interest" description="Disordered" evidence="1">
    <location>
        <begin position="326"/>
        <end position="362"/>
    </location>
</feature>
<comment type="caution">
    <text evidence="3">The sequence shown here is derived from an EMBL/GenBank/DDBJ whole genome shotgun (WGS) entry which is preliminary data.</text>
</comment>
<gene>
    <name evidence="3" type="ORF">GCM10022414_16360</name>
</gene>
<sequence length="362" mass="38572">MESYSNEQVSLDKMKSLHLSFFVVCTLTLLVLAGCSNKSVDEPAEHRVQKSPVDLFMPGALAQDVEIVDCTLSDGTLTSCYKITVVGTPTDHKVGPFCPRTTSATADEVGIWLDGEKLYDVTGEFILNLPTIYNDDHWMLHDAQGDVRVTKTKEAFEAAARPDVAEEYENYCVEGRMEWLEGGKPVTTTVQIPISPVAMDVPTPARAPLGVTFNGVRIDAAAPVDAILGAYTIAAFDDCGGHVNPFEGYHVHAATGCGEVGEALQGETPAFAIAMDGYLIHSGQDRDDLDACNGHTTEEYGYHYHARPAELNGVLSCYMGAIVQGAQGEPPRGGPPGGRPPRGAGPAPADAGSAPPVPHDHH</sequence>
<accession>A0ABP7WNX3</accession>
<feature type="domain" description="YHYH" evidence="2">
    <location>
        <begin position="190"/>
        <end position="283"/>
    </location>
</feature>
<evidence type="ECO:0000313" key="3">
    <source>
        <dbReference type="EMBL" id="GAA4093331.1"/>
    </source>
</evidence>
<dbReference type="RefSeq" id="WP_344934482.1">
    <property type="nucleotide sequence ID" value="NZ_BAABDM010000002.1"/>
</dbReference>
<dbReference type="Proteomes" id="UP001500392">
    <property type="component" value="Unassembled WGS sequence"/>
</dbReference>
<protein>
    <recommendedName>
        <fullName evidence="2">YHYH domain-containing protein</fullName>
    </recommendedName>
</protein>
<organism evidence="3 4">
    <name type="scientific">Zhongshania borealis</name>
    <dbReference type="NCBI Taxonomy" id="889488"/>
    <lineage>
        <taxon>Bacteria</taxon>
        <taxon>Pseudomonadati</taxon>
        <taxon>Pseudomonadota</taxon>
        <taxon>Gammaproteobacteria</taxon>
        <taxon>Cellvibrionales</taxon>
        <taxon>Spongiibacteraceae</taxon>
        <taxon>Zhongshania</taxon>
    </lineage>
</organism>
<reference evidence="4" key="1">
    <citation type="journal article" date="2019" name="Int. J. Syst. Evol. Microbiol.">
        <title>The Global Catalogue of Microorganisms (GCM) 10K type strain sequencing project: providing services to taxonomists for standard genome sequencing and annotation.</title>
        <authorList>
            <consortium name="The Broad Institute Genomics Platform"/>
            <consortium name="The Broad Institute Genome Sequencing Center for Infectious Disease"/>
            <person name="Wu L."/>
            <person name="Ma J."/>
        </authorList>
    </citation>
    <scope>NUCLEOTIDE SEQUENCE [LARGE SCALE GENOMIC DNA]</scope>
    <source>
        <strain evidence="4">JCM 17304</strain>
    </source>
</reference>
<keyword evidence="4" id="KW-1185">Reference proteome</keyword>
<evidence type="ECO:0000313" key="4">
    <source>
        <dbReference type="Proteomes" id="UP001500392"/>
    </source>
</evidence>
<dbReference type="InterPro" id="IPR025924">
    <property type="entry name" value="YHYH_dom"/>
</dbReference>
<evidence type="ECO:0000256" key="1">
    <source>
        <dbReference type="SAM" id="MobiDB-lite"/>
    </source>
</evidence>
<feature type="compositionally biased region" description="Low complexity" evidence="1">
    <location>
        <begin position="341"/>
        <end position="354"/>
    </location>
</feature>
<evidence type="ECO:0000259" key="2">
    <source>
        <dbReference type="Pfam" id="PF14240"/>
    </source>
</evidence>
<proteinExistence type="predicted"/>
<dbReference type="EMBL" id="BAABDM010000002">
    <property type="protein sequence ID" value="GAA4093331.1"/>
    <property type="molecule type" value="Genomic_DNA"/>
</dbReference>
<name>A0ABP7WNX3_9GAMM</name>
<dbReference type="Pfam" id="PF14240">
    <property type="entry name" value="YHYH"/>
    <property type="match status" value="1"/>
</dbReference>